<evidence type="ECO:0000256" key="1">
    <source>
        <dbReference type="SAM" id="MobiDB-lite"/>
    </source>
</evidence>
<feature type="non-terminal residue" evidence="2">
    <location>
        <position position="178"/>
    </location>
</feature>
<dbReference type="EMBL" id="JACGCI010000010">
    <property type="protein sequence ID" value="KAF6761390.1"/>
    <property type="molecule type" value="Genomic_DNA"/>
</dbReference>
<organism evidence="2 3">
    <name type="scientific">Ephemerocybe angulata</name>
    <dbReference type="NCBI Taxonomy" id="980116"/>
    <lineage>
        <taxon>Eukaryota</taxon>
        <taxon>Fungi</taxon>
        <taxon>Dikarya</taxon>
        <taxon>Basidiomycota</taxon>
        <taxon>Agaricomycotina</taxon>
        <taxon>Agaricomycetes</taxon>
        <taxon>Agaricomycetidae</taxon>
        <taxon>Agaricales</taxon>
        <taxon>Agaricineae</taxon>
        <taxon>Psathyrellaceae</taxon>
        <taxon>Ephemerocybe</taxon>
    </lineage>
</organism>
<name>A0A8H6MAQ7_9AGAR</name>
<reference evidence="2 3" key="1">
    <citation type="submission" date="2020-07" db="EMBL/GenBank/DDBJ databases">
        <title>Comparative genomics of pyrophilous fungi reveals a link between fire events and developmental genes.</title>
        <authorList>
            <consortium name="DOE Joint Genome Institute"/>
            <person name="Steindorff A.S."/>
            <person name="Carver A."/>
            <person name="Calhoun S."/>
            <person name="Stillman K."/>
            <person name="Liu H."/>
            <person name="Lipzen A."/>
            <person name="Pangilinan J."/>
            <person name="Labutti K."/>
            <person name="Bruns T.D."/>
            <person name="Grigoriev I.V."/>
        </authorList>
    </citation>
    <scope>NUCLEOTIDE SEQUENCE [LARGE SCALE GENOMIC DNA]</scope>
    <source>
        <strain evidence="2 3">CBS 144469</strain>
    </source>
</reference>
<evidence type="ECO:0000313" key="2">
    <source>
        <dbReference type="EMBL" id="KAF6761390.1"/>
    </source>
</evidence>
<feature type="non-terminal residue" evidence="2">
    <location>
        <position position="1"/>
    </location>
</feature>
<sequence>RKHAGVAQVSEYWPLSKLAFLNHRRHVRPPRRPRVRKAPHNARHPTYTPTQPLKQQTRVDILHPSLLAQATNTACTPLNELALRQPRLRPHSQVHRDPNSEKKKFPGNAEGAQMEMMEAAIEAANRGLRLLPSSSYAFLHYYTSLLNQGNPVVGGRVGRRTPHPGVSSVLAAPTFANI</sequence>
<dbReference type="AlphaFoldDB" id="A0A8H6MAQ7"/>
<gene>
    <name evidence="2" type="ORF">DFP72DRAFT_784252</name>
</gene>
<evidence type="ECO:0000313" key="3">
    <source>
        <dbReference type="Proteomes" id="UP000521943"/>
    </source>
</evidence>
<feature type="region of interest" description="Disordered" evidence="1">
    <location>
        <begin position="31"/>
        <end position="50"/>
    </location>
</feature>
<protein>
    <submittedName>
        <fullName evidence="2">Uncharacterized protein</fullName>
    </submittedName>
</protein>
<dbReference type="Proteomes" id="UP000521943">
    <property type="component" value="Unassembled WGS sequence"/>
</dbReference>
<accession>A0A8H6MAQ7</accession>
<feature type="compositionally biased region" description="Basic residues" evidence="1">
    <location>
        <begin position="31"/>
        <end position="43"/>
    </location>
</feature>
<proteinExistence type="predicted"/>
<comment type="caution">
    <text evidence="2">The sequence shown here is derived from an EMBL/GenBank/DDBJ whole genome shotgun (WGS) entry which is preliminary data.</text>
</comment>
<keyword evidence="3" id="KW-1185">Reference proteome</keyword>